<accession>A0A1S7FW95</accession>
<dbReference type="PANTHER" id="PTHR20854:SF4">
    <property type="entry name" value="INOSITOL-1-MONOPHOSPHATASE-RELATED"/>
    <property type="match status" value="1"/>
</dbReference>
<dbReference type="FunFam" id="3.30.540.10:FF:000003">
    <property type="entry name" value="Inositol-1-monophosphatase"/>
    <property type="match status" value="1"/>
</dbReference>
<feature type="binding site" evidence="5">
    <location>
        <position position="210"/>
    </location>
    <ligand>
        <name>Mg(2+)</name>
        <dbReference type="ChEBI" id="CHEBI:18420"/>
        <label>1</label>
        <note>catalytic</note>
    </ligand>
</feature>
<comment type="cofactor">
    <cofactor evidence="1 5">
        <name>Mg(2+)</name>
        <dbReference type="ChEBI" id="CHEBI:18420"/>
    </cofactor>
</comment>
<dbReference type="GO" id="GO:0006020">
    <property type="term" value="P:inositol metabolic process"/>
    <property type="evidence" value="ECO:0007669"/>
    <property type="project" value="TreeGrafter"/>
</dbReference>
<dbReference type="GO" id="GO:0008934">
    <property type="term" value="F:inositol monophosphate 1-phosphatase activity"/>
    <property type="evidence" value="ECO:0007669"/>
    <property type="project" value="TreeGrafter"/>
</dbReference>
<keyword evidence="7" id="KW-1185">Reference proteome</keyword>
<reference evidence="7" key="1">
    <citation type="submission" date="2015-03" db="EMBL/GenBank/DDBJ databases">
        <authorList>
            <person name="Ferrari E."/>
            <person name="Walter M.C."/>
            <person name="Huptas C."/>
            <person name="Scherer S."/>
            <person name="Mueller-Herbst S."/>
        </authorList>
    </citation>
    <scope>NUCLEOTIDE SEQUENCE [LARGE SCALE GENOMIC DNA]</scope>
    <source>
        <strain evidence="7">LWP01</strain>
    </source>
</reference>
<evidence type="ECO:0000256" key="2">
    <source>
        <dbReference type="ARBA" id="ARBA00022723"/>
    </source>
</evidence>
<dbReference type="GO" id="GO:0046872">
    <property type="term" value="F:metal ion binding"/>
    <property type="evidence" value="ECO:0007669"/>
    <property type="project" value="UniProtKB-KW"/>
</dbReference>
<dbReference type="Pfam" id="PF00459">
    <property type="entry name" value="Inositol_P"/>
    <property type="match status" value="1"/>
</dbReference>
<gene>
    <name evidence="6" type="ORF">UE46_11840</name>
</gene>
<proteinExistence type="predicted"/>
<dbReference type="Proteomes" id="UP000223060">
    <property type="component" value="Chromosome"/>
</dbReference>
<evidence type="ECO:0000313" key="6">
    <source>
        <dbReference type="EMBL" id="AQY51652.1"/>
    </source>
</evidence>
<dbReference type="PRINTS" id="PR00377">
    <property type="entry name" value="IMPHPHTASES"/>
</dbReference>
<dbReference type="RefSeq" id="WP_036063367.1">
    <property type="nucleotide sequence ID" value="NZ_CP011102.1"/>
</dbReference>
<organism evidence="6 7">
    <name type="scientific">Listeria weihenstephanensis</name>
    <dbReference type="NCBI Taxonomy" id="1006155"/>
    <lineage>
        <taxon>Bacteria</taxon>
        <taxon>Bacillati</taxon>
        <taxon>Bacillota</taxon>
        <taxon>Bacilli</taxon>
        <taxon>Bacillales</taxon>
        <taxon>Listeriaceae</taxon>
        <taxon>Listeria</taxon>
    </lineage>
</organism>
<dbReference type="Gene3D" id="3.30.540.10">
    <property type="entry name" value="Fructose-1,6-Bisphosphatase, subunit A, domain 1"/>
    <property type="match status" value="1"/>
</dbReference>
<dbReference type="AlphaFoldDB" id="A0A1S7FW95"/>
<evidence type="ECO:0000256" key="5">
    <source>
        <dbReference type="PIRSR" id="PIRSR600760-2"/>
    </source>
</evidence>
<sequence>MVLEKIDQLAREWLEEAGNRIFMALEQTNIEVEAKSDRNDLVTNVDKSTERYFAEKIAEHFPDHRLLGEEGYGEEITSLEGVIWVLDPIDGTVNFVEQKRNFAISLGIYKEGIGELAYIYDIIGGEFYFAKRGEGAFVNDVEIPKLSADKKLEDALVIINTAAMHKFPQTLAIIKEARGLRLYGAATLEYMAVATGRADAYISANLAPWDIGAGKIIAEEVGAIVTRVDGTPMTITEKGASFVASPGVHAEILRDYLGK</sequence>
<dbReference type="KEGG" id="lwi:UE46_11840"/>
<dbReference type="GO" id="GO:0007165">
    <property type="term" value="P:signal transduction"/>
    <property type="evidence" value="ECO:0007669"/>
    <property type="project" value="TreeGrafter"/>
</dbReference>
<keyword evidence="4 5" id="KW-0460">Magnesium</keyword>
<dbReference type="SUPFAM" id="SSF56655">
    <property type="entry name" value="Carbohydrate phosphatase"/>
    <property type="match status" value="1"/>
</dbReference>
<keyword evidence="2 5" id="KW-0479">Metal-binding</keyword>
<feature type="binding site" evidence="5">
    <location>
        <position position="89"/>
    </location>
    <ligand>
        <name>Mg(2+)</name>
        <dbReference type="ChEBI" id="CHEBI:18420"/>
        <label>1</label>
        <note>catalytic</note>
    </ligand>
</feature>
<keyword evidence="3" id="KW-0378">Hydrolase</keyword>
<evidence type="ECO:0000256" key="3">
    <source>
        <dbReference type="ARBA" id="ARBA00022801"/>
    </source>
</evidence>
<feature type="binding site" evidence="5">
    <location>
        <position position="90"/>
    </location>
    <ligand>
        <name>Mg(2+)</name>
        <dbReference type="ChEBI" id="CHEBI:18420"/>
        <label>2</label>
    </ligand>
</feature>
<evidence type="ECO:0000256" key="4">
    <source>
        <dbReference type="ARBA" id="ARBA00022842"/>
    </source>
</evidence>
<feature type="binding site" evidence="5">
    <location>
        <position position="87"/>
    </location>
    <ligand>
        <name>Mg(2+)</name>
        <dbReference type="ChEBI" id="CHEBI:18420"/>
        <label>1</label>
        <note>catalytic</note>
    </ligand>
</feature>
<evidence type="ECO:0000256" key="1">
    <source>
        <dbReference type="ARBA" id="ARBA00001946"/>
    </source>
</evidence>
<dbReference type="CDD" id="cd01637">
    <property type="entry name" value="IMPase_like"/>
    <property type="match status" value="1"/>
</dbReference>
<dbReference type="EMBL" id="CP011102">
    <property type="protein sequence ID" value="AQY51652.1"/>
    <property type="molecule type" value="Genomic_DNA"/>
</dbReference>
<dbReference type="Gene3D" id="3.40.190.80">
    <property type="match status" value="1"/>
</dbReference>
<feature type="binding site" evidence="5">
    <location>
        <position position="69"/>
    </location>
    <ligand>
        <name>Mg(2+)</name>
        <dbReference type="ChEBI" id="CHEBI:18420"/>
        <label>1</label>
        <note>catalytic</note>
    </ligand>
</feature>
<protein>
    <submittedName>
        <fullName evidence="6">Inositol monophosphatase</fullName>
    </submittedName>
</protein>
<evidence type="ECO:0000313" key="7">
    <source>
        <dbReference type="Proteomes" id="UP000223060"/>
    </source>
</evidence>
<dbReference type="PANTHER" id="PTHR20854">
    <property type="entry name" value="INOSITOL MONOPHOSPHATASE"/>
    <property type="match status" value="1"/>
</dbReference>
<dbReference type="InterPro" id="IPR000760">
    <property type="entry name" value="Inositol_monophosphatase-like"/>
</dbReference>
<name>A0A1S7FW95_9LIST</name>